<dbReference type="Proteomes" id="UP001527866">
    <property type="component" value="Unassembled WGS sequence"/>
</dbReference>
<feature type="compositionally biased region" description="Basic and acidic residues" evidence="1">
    <location>
        <begin position="117"/>
        <end position="133"/>
    </location>
</feature>
<dbReference type="EMBL" id="JAQFWQ010000023">
    <property type="protein sequence ID" value="MDA2811082.1"/>
    <property type="molecule type" value="Genomic_DNA"/>
</dbReference>
<keyword evidence="3" id="KW-1185">Reference proteome</keyword>
<protein>
    <submittedName>
        <fullName evidence="2">Uncharacterized protein</fullName>
    </submittedName>
</protein>
<proteinExistence type="predicted"/>
<comment type="caution">
    <text evidence="2">The sequence shown here is derived from an EMBL/GenBank/DDBJ whole genome shotgun (WGS) entry which is preliminary data.</text>
</comment>
<organism evidence="2 3">
    <name type="scientific">Nocardiopsis endophytica</name>
    <dbReference type="NCBI Taxonomy" id="3018445"/>
    <lineage>
        <taxon>Bacteria</taxon>
        <taxon>Bacillati</taxon>
        <taxon>Actinomycetota</taxon>
        <taxon>Actinomycetes</taxon>
        <taxon>Streptosporangiales</taxon>
        <taxon>Nocardiopsidaceae</taxon>
        <taxon>Nocardiopsis</taxon>
    </lineage>
</organism>
<feature type="compositionally biased region" description="Low complexity" evidence="1">
    <location>
        <begin position="42"/>
        <end position="55"/>
    </location>
</feature>
<evidence type="ECO:0000313" key="2">
    <source>
        <dbReference type="EMBL" id="MDA2811082.1"/>
    </source>
</evidence>
<accession>A0ABT4U2A8</accession>
<feature type="region of interest" description="Disordered" evidence="1">
    <location>
        <begin position="369"/>
        <end position="390"/>
    </location>
</feature>
<reference evidence="2 3" key="1">
    <citation type="submission" date="2023-01" db="EMBL/GenBank/DDBJ databases">
        <title>Draft genome sequence of Nocardiopsis sp. RSe5-2 isolated from halophytes.</title>
        <authorList>
            <person name="Duangmal K."/>
            <person name="Chantavorakit T."/>
        </authorList>
    </citation>
    <scope>NUCLEOTIDE SEQUENCE [LARGE SCALE GENOMIC DNA]</scope>
    <source>
        <strain evidence="2 3">RSe5-2</strain>
    </source>
</reference>
<feature type="region of interest" description="Disordered" evidence="1">
    <location>
        <begin position="32"/>
        <end position="99"/>
    </location>
</feature>
<sequence length="390" mass="41288">MAAVAGAVFLVGMPDRTAGLIDSGICAVTGGDCLDDTEGDASPSQSGPDSQGGSDETSSPEGGGDWPESPAASDDPEAYQAQPLIYQPDAGNGVTPTYASYDAANDASVQTVADDGDGGRGDDFTPYETEHTENGTAGTDPDDLPDNGLGPLSEGTSVDGELHPPEWTPPAPETEWGSDEPTEDDEDLHAVWERRAFLARMGLGNAASNMAHYLGNSGEPHEQDVNDMLDSVDRFSEAVELQQDRLVQEAIDQALAEGGEGPYTFPVNTDWSGHRGSQDEDGNDWYLASGSWDYSQTGQVTVAQAEDGTWSYQIETEIHMRDQYDWHPGLTAPVPFIGITPDAELARLAEAGLAQEFLMYGTSDVVTRGGTYTEEDGLVPDTANGPGTDR</sequence>
<gene>
    <name evidence="2" type="ORF">O4J56_10580</name>
</gene>
<name>A0ABT4U2A8_9ACTN</name>
<feature type="region of interest" description="Disordered" evidence="1">
    <location>
        <begin position="111"/>
        <end position="184"/>
    </location>
</feature>
<evidence type="ECO:0000313" key="3">
    <source>
        <dbReference type="Proteomes" id="UP001527866"/>
    </source>
</evidence>
<dbReference type="RefSeq" id="WP_270685547.1">
    <property type="nucleotide sequence ID" value="NZ_JAQFWQ010000023.1"/>
</dbReference>
<evidence type="ECO:0000256" key="1">
    <source>
        <dbReference type="SAM" id="MobiDB-lite"/>
    </source>
</evidence>